<evidence type="ECO:0000256" key="1">
    <source>
        <dbReference type="SAM" id="SignalP"/>
    </source>
</evidence>
<feature type="signal peptide" evidence="1">
    <location>
        <begin position="1"/>
        <end position="23"/>
    </location>
</feature>
<feature type="chain" id="PRO_5002393416" description="Lipoprotein" evidence="1">
    <location>
        <begin position="24"/>
        <end position="203"/>
    </location>
</feature>
<keyword evidence="1" id="KW-0732">Signal</keyword>
<dbReference type="InterPro" id="IPR016181">
    <property type="entry name" value="Acyl_CoA_acyltransferase"/>
</dbReference>
<dbReference type="HOGENOM" id="CLU_118622_0_0_12"/>
<reference evidence="2" key="1">
    <citation type="submission" date="2012-01" db="EMBL/GenBank/DDBJ databases">
        <title>The Genome Sequence of Treponema denticola H-22.</title>
        <authorList>
            <consortium name="The Broad Institute Genome Sequencing Platform"/>
            <person name="Earl A."/>
            <person name="Ward D."/>
            <person name="Feldgarden M."/>
            <person name="Gevers D."/>
            <person name="Blanton J.M."/>
            <person name="Fenno C.J."/>
            <person name="Baranova O.V."/>
            <person name="Mathney J."/>
            <person name="Dewhirst F.E."/>
            <person name="Izard J."/>
            <person name="Young S.K."/>
            <person name="Zeng Q."/>
            <person name="Gargeya S."/>
            <person name="Fitzgerald M."/>
            <person name="Haas B."/>
            <person name="Abouelleil A."/>
            <person name="Alvarado L."/>
            <person name="Arachchi H.M."/>
            <person name="Berlin A."/>
            <person name="Chapman S.B."/>
            <person name="Gearin G."/>
            <person name="Goldberg J."/>
            <person name="Griggs A."/>
            <person name="Gujja S."/>
            <person name="Hansen M."/>
            <person name="Heiman D."/>
            <person name="Howarth C."/>
            <person name="Larimer J."/>
            <person name="Lui A."/>
            <person name="MacDonald P.J.P."/>
            <person name="McCowen C."/>
            <person name="Montmayeur A."/>
            <person name="Murphy C."/>
            <person name="Neiman D."/>
            <person name="Pearson M."/>
            <person name="Priest M."/>
            <person name="Roberts A."/>
            <person name="Saif S."/>
            <person name="Shea T."/>
            <person name="Sisk P."/>
            <person name="Stolte C."/>
            <person name="Sykes S."/>
            <person name="Wortman J."/>
            <person name="Nusbaum C."/>
            <person name="Birren B."/>
        </authorList>
    </citation>
    <scope>NUCLEOTIDE SEQUENCE [LARGE SCALE GENOMIC DNA]</scope>
    <source>
        <strain evidence="2">H-22</strain>
    </source>
</reference>
<evidence type="ECO:0008006" key="3">
    <source>
        <dbReference type="Google" id="ProtNLM"/>
    </source>
</evidence>
<dbReference type="SUPFAM" id="SSF55729">
    <property type="entry name" value="Acyl-CoA N-acyltransferases (Nat)"/>
    <property type="match status" value="1"/>
</dbReference>
<proteinExistence type="predicted"/>
<name>A0A0E2E5Y1_TREDN</name>
<dbReference type="EMBL" id="AGDV01000009">
    <property type="protein sequence ID" value="EMB34289.1"/>
    <property type="molecule type" value="Genomic_DNA"/>
</dbReference>
<dbReference type="RefSeq" id="WP_002683976.1">
    <property type="nucleotide sequence ID" value="NZ_CM001795.1"/>
</dbReference>
<dbReference type="Proteomes" id="UP000011705">
    <property type="component" value="Chromosome"/>
</dbReference>
<organism evidence="2">
    <name type="scientific">Treponema denticola H-22</name>
    <dbReference type="NCBI Taxonomy" id="999432"/>
    <lineage>
        <taxon>Bacteria</taxon>
        <taxon>Pseudomonadati</taxon>
        <taxon>Spirochaetota</taxon>
        <taxon>Spirochaetia</taxon>
        <taxon>Spirochaetales</taxon>
        <taxon>Treponemataceae</taxon>
        <taxon>Treponema</taxon>
    </lineage>
</organism>
<comment type="caution">
    <text evidence="2">The sequence shown here is derived from an EMBL/GenBank/DDBJ whole genome shotgun (WGS) entry which is preliminary data.</text>
</comment>
<dbReference type="PROSITE" id="PS51257">
    <property type="entry name" value="PROKAR_LIPOPROTEIN"/>
    <property type="match status" value="1"/>
</dbReference>
<dbReference type="PATRIC" id="fig|999432.5.peg.1079"/>
<evidence type="ECO:0000313" key="2">
    <source>
        <dbReference type="EMBL" id="EMB34289.1"/>
    </source>
</evidence>
<accession>A0A0E2E5Y1</accession>
<gene>
    <name evidence="2" type="ORF">HMPREF9726_01038</name>
</gene>
<sequence>MKKTFYFLGLCLVVILIGSCASAPETKPVSAAETQVNEEKPQLVQKPVVVEKSVEAAKPQADAPKPADEEVVAQFEGVSITRKDKEIAKSEIEEVVKKLNEITAKKDYGRWRYWLSKDYIKEFSKPEVLKKTSEGLPSNLKGKQLKNIEDYFYYVFVPSRQNGRVDDIVYLTPTKVRVLKITATQSLIFYNLEKIDDRWLLVP</sequence>
<dbReference type="AlphaFoldDB" id="A0A0E2E5Y1"/>
<protein>
    <recommendedName>
        <fullName evidence="3">Lipoprotein</fullName>
    </recommendedName>
</protein>